<proteinExistence type="predicted"/>
<dbReference type="EMBL" id="JAAZSQ010000001">
    <property type="protein sequence ID" value="NKX53340.1"/>
    <property type="molecule type" value="Genomic_DNA"/>
</dbReference>
<accession>A0A7X6HB18</accession>
<comment type="caution">
    <text evidence="1">The sequence shown here is derived from an EMBL/GenBank/DDBJ whole genome shotgun (WGS) entry which is preliminary data.</text>
</comment>
<evidence type="ECO:0000313" key="2">
    <source>
        <dbReference type="Proteomes" id="UP000544090"/>
    </source>
</evidence>
<reference evidence="1 2" key="1">
    <citation type="submission" date="2020-04" db="EMBL/GenBank/DDBJ databases">
        <title>Arthrobacter sp. nov.</title>
        <authorList>
            <person name="Liu S."/>
        </authorList>
    </citation>
    <scope>NUCLEOTIDE SEQUENCE [LARGE SCALE GENOMIC DNA]</scope>
    <source>
        <strain evidence="1 2">E918</strain>
    </source>
</reference>
<protein>
    <submittedName>
        <fullName evidence="1">Uncharacterized protein</fullName>
    </submittedName>
</protein>
<dbReference type="RefSeq" id="WP_168484658.1">
    <property type="nucleotide sequence ID" value="NZ_JAAZSQ010000001.1"/>
</dbReference>
<organism evidence="1 2">
    <name type="scientific">Arthrobacter mobilis</name>
    <dbReference type="NCBI Taxonomy" id="2724944"/>
    <lineage>
        <taxon>Bacteria</taxon>
        <taxon>Bacillati</taxon>
        <taxon>Actinomycetota</taxon>
        <taxon>Actinomycetes</taxon>
        <taxon>Micrococcales</taxon>
        <taxon>Micrococcaceae</taxon>
        <taxon>Arthrobacter</taxon>
    </lineage>
</organism>
<dbReference type="Proteomes" id="UP000544090">
    <property type="component" value="Unassembled WGS sequence"/>
</dbReference>
<gene>
    <name evidence="1" type="ORF">HGG74_02065</name>
</gene>
<dbReference type="AlphaFoldDB" id="A0A7X6HB18"/>
<name>A0A7X6HB18_9MICC</name>
<keyword evidence="2" id="KW-1185">Reference proteome</keyword>
<sequence length="187" mass="19120">MNQQGAVYEYPLAAGLSVSFQRYLYPAAAVLDALPTSLGALPVCPAGPERILLPSPAGEAFWIGFLPTPGASADVGILAATGSGGWLDAVGGQPAGTDRPQAWLAVPPALRLPGITATGGGWLPFARQAPVPHAPSCTGLLLVLRQSREGGGRLHVALADEDEFRSVCGVPLPPPDPGAAYGGWRLP</sequence>
<evidence type="ECO:0000313" key="1">
    <source>
        <dbReference type="EMBL" id="NKX53340.1"/>
    </source>
</evidence>